<dbReference type="AlphaFoldDB" id="A0A2M9B5N3"/>
<proteinExistence type="predicted"/>
<evidence type="ECO:0008006" key="3">
    <source>
        <dbReference type="Google" id="ProtNLM"/>
    </source>
</evidence>
<dbReference type="Gene3D" id="3.30.450.30">
    <property type="entry name" value="Dynein light chain 2a, cytoplasmic"/>
    <property type="match status" value="1"/>
</dbReference>
<protein>
    <recommendedName>
        <fullName evidence="3">Roadblock/LAMTOR2 domain-containing protein</fullName>
    </recommendedName>
</protein>
<name>A0A2M9B5N3_9BACT</name>
<keyword evidence="2" id="KW-1185">Reference proteome</keyword>
<reference evidence="1 2" key="1">
    <citation type="submission" date="2017-11" db="EMBL/GenBank/DDBJ databases">
        <title>Genomic Encyclopedia of Archaeal and Bacterial Type Strains, Phase II (KMG-II): From Individual Species to Whole Genera.</title>
        <authorList>
            <person name="Goeker M."/>
        </authorList>
    </citation>
    <scope>NUCLEOTIDE SEQUENCE [LARGE SCALE GENOMIC DNA]</scope>
    <source>
        <strain evidence="1 2">DSM 11115</strain>
    </source>
</reference>
<sequence length="133" mass="14100">MAAQKAAVAQQAEPKASRVIQGLVQALPGLLAAAVVQTDSGNTLAQHSATDQLNPATAAAYNAEVVRQKQKAMAALQLSGETIDDILISLSTQLHLIKLSADGRQFIYLVANARDTNLGLAREALRHSMEELE</sequence>
<dbReference type="EMBL" id="PGFA01000003">
    <property type="protein sequence ID" value="PJJ53237.1"/>
    <property type="molecule type" value="Genomic_DNA"/>
</dbReference>
<evidence type="ECO:0000313" key="2">
    <source>
        <dbReference type="Proteomes" id="UP000228535"/>
    </source>
</evidence>
<gene>
    <name evidence="1" type="ORF">CLV45_3897</name>
</gene>
<comment type="caution">
    <text evidence="1">The sequence shown here is derived from an EMBL/GenBank/DDBJ whole genome shotgun (WGS) entry which is preliminary data.</text>
</comment>
<dbReference type="Proteomes" id="UP000228535">
    <property type="component" value="Unassembled WGS sequence"/>
</dbReference>
<accession>A0A2M9B5N3</accession>
<dbReference type="OrthoDB" id="572168at2"/>
<evidence type="ECO:0000313" key="1">
    <source>
        <dbReference type="EMBL" id="PJJ53237.1"/>
    </source>
</evidence>
<organism evidence="1 2">
    <name type="scientific">Hymenobacter chitinivorans DSM 11115</name>
    <dbReference type="NCBI Taxonomy" id="1121954"/>
    <lineage>
        <taxon>Bacteria</taxon>
        <taxon>Pseudomonadati</taxon>
        <taxon>Bacteroidota</taxon>
        <taxon>Cytophagia</taxon>
        <taxon>Cytophagales</taxon>
        <taxon>Hymenobacteraceae</taxon>
        <taxon>Hymenobacter</taxon>
    </lineage>
</organism>